<dbReference type="InterPro" id="IPR011063">
    <property type="entry name" value="TilS/TtcA_N"/>
</dbReference>
<comment type="similarity">
    <text evidence="1">Belongs to the SIMIBI class G3E GTPase family. UreG subfamily.</text>
</comment>
<dbReference type="EMBL" id="WTPW01000634">
    <property type="protein sequence ID" value="KAF0492796.1"/>
    <property type="molecule type" value="Genomic_DNA"/>
</dbReference>
<feature type="compositionally biased region" description="Basic and acidic residues" evidence="11">
    <location>
        <begin position="28"/>
        <end position="40"/>
    </location>
</feature>
<keyword evidence="15" id="KW-1185">Reference proteome</keyword>
<dbReference type="GO" id="GO:0005524">
    <property type="term" value="F:ATP binding"/>
    <property type="evidence" value="ECO:0007669"/>
    <property type="project" value="UniProtKB-KW"/>
</dbReference>
<keyword evidence="4" id="KW-0819">tRNA processing</keyword>
<dbReference type="InterPro" id="IPR027417">
    <property type="entry name" value="P-loop_NTPase"/>
</dbReference>
<accession>A0A8H4AGS3</accession>
<feature type="region of interest" description="Disordered" evidence="11">
    <location>
        <begin position="18"/>
        <end position="40"/>
    </location>
</feature>
<reference evidence="14 15" key="1">
    <citation type="journal article" date="2019" name="Environ. Microbiol.">
        <title>At the nexus of three kingdoms: the genome of the mycorrhizal fungus Gigaspora margarita provides insights into plant, endobacterial and fungal interactions.</title>
        <authorList>
            <person name="Venice F."/>
            <person name="Ghignone S."/>
            <person name="Salvioli di Fossalunga A."/>
            <person name="Amselem J."/>
            <person name="Novero M."/>
            <person name="Xianan X."/>
            <person name="Sedzielewska Toro K."/>
            <person name="Morin E."/>
            <person name="Lipzen A."/>
            <person name="Grigoriev I.V."/>
            <person name="Henrissat B."/>
            <person name="Martin F.M."/>
            <person name="Bonfante P."/>
        </authorList>
    </citation>
    <scope>NUCLEOTIDE SEQUENCE [LARGE SCALE GENOMIC DNA]</scope>
    <source>
        <strain evidence="14 15">BEG34</strain>
    </source>
</reference>
<dbReference type="GO" id="GO:0005525">
    <property type="term" value="F:GTP binding"/>
    <property type="evidence" value="ECO:0007669"/>
    <property type="project" value="UniProtKB-KW"/>
</dbReference>
<keyword evidence="3" id="KW-0436">Ligase</keyword>
<name>A0A8H4AGS3_GIGMA</name>
<evidence type="ECO:0000259" key="12">
    <source>
        <dbReference type="Pfam" id="PF01171"/>
    </source>
</evidence>
<dbReference type="SUPFAM" id="SSF52402">
    <property type="entry name" value="Adenine nucleotide alpha hydrolases-like"/>
    <property type="match status" value="1"/>
</dbReference>
<evidence type="ECO:0000313" key="15">
    <source>
        <dbReference type="Proteomes" id="UP000439903"/>
    </source>
</evidence>
<keyword evidence="9" id="KW-0143">Chaperone</keyword>
<dbReference type="PANTHER" id="PTHR31715">
    <property type="entry name" value="UREASE ACCESSORY PROTEIN G"/>
    <property type="match status" value="1"/>
</dbReference>
<evidence type="ECO:0000256" key="7">
    <source>
        <dbReference type="ARBA" id="ARBA00022988"/>
    </source>
</evidence>
<dbReference type="FunFam" id="3.40.50.300:FF:000208">
    <property type="entry name" value="Urease accessory protein UreG"/>
    <property type="match status" value="1"/>
</dbReference>
<dbReference type="CDD" id="cd01992">
    <property type="entry name" value="TilS_N"/>
    <property type="match status" value="1"/>
</dbReference>
<comment type="catalytic activity">
    <reaction evidence="10">
        <text>cytidine(34) in tRNA(Ile2) + L-lysine + ATP = lysidine(34) in tRNA(Ile2) + AMP + diphosphate + H(+)</text>
        <dbReference type="Rhea" id="RHEA:43744"/>
        <dbReference type="Rhea" id="RHEA-COMP:10625"/>
        <dbReference type="Rhea" id="RHEA-COMP:10670"/>
        <dbReference type="ChEBI" id="CHEBI:15378"/>
        <dbReference type="ChEBI" id="CHEBI:30616"/>
        <dbReference type="ChEBI" id="CHEBI:32551"/>
        <dbReference type="ChEBI" id="CHEBI:33019"/>
        <dbReference type="ChEBI" id="CHEBI:82748"/>
        <dbReference type="ChEBI" id="CHEBI:83665"/>
        <dbReference type="ChEBI" id="CHEBI:456215"/>
        <dbReference type="EC" id="6.3.4.19"/>
    </reaction>
</comment>
<dbReference type="GO" id="GO:0016151">
    <property type="term" value="F:nickel cation binding"/>
    <property type="evidence" value="ECO:0007669"/>
    <property type="project" value="InterPro"/>
</dbReference>
<evidence type="ECO:0000256" key="2">
    <source>
        <dbReference type="ARBA" id="ARBA00013267"/>
    </source>
</evidence>
<feature type="domain" description="CobW/HypB/UreG nucleotide-binding" evidence="13">
    <location>
        <begin position="64"/>
        <end position="233"/>
    </location>
</feature>
<dbReference type="HAMAP" id="MF_01389">
    <property type="entry name" value="UreG"/>
    <property type="match status" value="1"/>
</dbReference>
<dbReference type="PANTHER" id="PTHR31715:SF0">
    <property type="entry name" value="UREASE ACCESSORY PROTEIN G"/>
    <property type="match status" value="1"/>
</dbReference>
<dbReference type="HAMAP" id="MF_01161">
    <property type="entry name" value="tRNA_Ile_lys_synt"/>
    <property type="match status" value="1"/>
</dbReference>
<dbReference type="Proteomes" id="UP000439903">
    <property type="component" value="Unassembled WGS sequence"/>
</dbReference>
<evidence type="ECO:0000256" key="9">
    <source>
        <dbReference type="ARBA" id="ARBA00023186"/>
    </source>
</evidence>
<keyword evidence="5" id="KW-0547">Nucleotide-binding</keyword>
<dbReference type="GO" id="GO:0008033">
    <property type="term" value="P:tRNA processing"/>
    <property type="evidence" value="ECO:0007669"/>
    <property type="project" value="UniProtKB-KW"/>
</dbReference>
<comment type="caution">
    <text evidence="14">The sequence shown here is derived from an EMBL/GenBank/DDBJ whole genome shotgun (WGS) entry which is preliminary data.</text>
</comment>
<dbReference type="InterPro" id="IPR012094">
    <property type="entry name" value="tRNA_Ile_lys_synt"/>
</dbReference>
<dbReference type="InterPro" id="IPR014729">
    <property type="entry name" value="Rossmann-like_a/b/a_fold"/>
</dbReference>
<dbReference type="Gene3D" id="3.40.50.620">
    <property type="entry name" value="HUPs"/>
    <property type="match status" value="1"/>
</dbReference>
<keyword evidence="6" id="KW-0067">ATP-binding</keyword>
<gene>
    <name evidence="14" type="ORF">F8M41_021534</name>
</gene>
<dbReference type="GO" id="GO:0003924">
    <property type="term" value="F:GTPase activity"/>
    <property type="evidence" value="ECO:0007669"/>
    <property type="project" value="InterPro"/>
</dbReference>
<dbReference type="GO" id="GO:0032267">
    <property type="term" value="F:tRNA(Ile)-lysidine synthase activity"/>
    <property type="evidence" value="ECO:0007669"/>
    <property type="project" value="UniProtKB-EC"/>
</dbReference>
<protein>
    <recommendedName>
        <fullName evidence="2">tRNA(Ile)-lysidine synthetase</fullName>
        <ecNumber evidence="2">6.3.4.19</ecNumber>
    </recommendedName>
</protein>
<proteinExistence type="inferred from homology"/>
<evidence type="ECO:0000256" key="11">
    <source>
        <dbReference type="SAM" id="MobiDB-lite"/>
    </source>
</evidence>
<evidence type="ECO:0000256" key="4">
    <source>
        <dbReference type="ARBA" id="ARBA00022694"/>
    </source>
</evidence>
<dbReference type="GO" id="GO:0043419">
    <property type="term" value="P:urea catabolic process"/>
    <property type="evidence" value="ECO:0007669"/>
    <property type="project" value="InterPro"/>
</dbReference>
<dbReference type="Pfam" id="PF01171">
    <property type="entry name" value="ATP_bind_3"/>
    <property type="match status" value="1"/>
</dbReference>
<keyword evidence="8" id="KW-0342">GTP-binding</keyword>
<dbReference type="NCBIfam" id="TIGR00101">
    <property type="entry name" value="ureG"/>
    <property type="match status" value="1"/>
</dbReference>
<dbReference type="SUPFAM" id="SSF52540">
    <property type="entry name" value="P-loop containing nucleoside triphosphate hydrolases"/>
    <property type="match status" value="1"/>
</dbReference>
<dbReference type="OrthoDB" id="10063137at2759"/>
<evidence type="ECO:0000256" key="3">
    <source>
        <dbReference type="ARBA" id="ARBA00022598"/>
    </source>
</evidence>
<evidence type="ECO:0000256" key="6">
    <source>
        <dbReference type="ARBA" id="ARBA00022840"/>
    </source>
</evidence>
<dbReference type="NCBIfam" id="TIGR02432">
    <property type="entry name" value="lysidine_TilS_N"/>
    <property type="match status" value="1"/>
</dbReference>
<dbReference type="AlphaFoldDB" id="A0A8H4AGS3"/>
<dbReference type="InterPro" id="IPR012795">
    <property type="entry name" value="tRNA_Ile_lys_synt_N"/>
</dbReference>
<evidence type="ECO:0000313" key="14">
    <source>
        <dbReference type="EMBL" id="KAF0492796.1"/>
    </source>
</evidence>
<dbReference type="CDD" id="cd05540">
    <property type="entry name" value="UreG"/>
    <property type="match status" value="1"/>
</dbReference>
<organism evidence="14 15">
    <name type="scientific">Gigaspora margarita</name>
    <dbReference type="NCBI Taxonomy" id="4874"/>
    <lineage>
        <taxon>Eukaryota</taxon>
        <taxon>Fungi</taxon>
        <taxon>Fungi incertae sedis</taxon>
        <taxon>Mucoromycota</taxon>
        <taxon>Glomeromycotina</taxon>
        <taxon>Glomeromycetes</taxon>
        <taxon>Diversisporales</taxon>
        <taxon>Gigasporaceae</taxon>
        <taxon>Gigaspora</taxon>
    </lineage>
</organism>
<evidence type="ECO:0000259" key="13">
    <source>
        <dbReference type="Pfam" id="PF02492"/>
    </source>
</evidence>
<sequence>MSSPKEVCHFEDHMSTAETTHTHGHSHSHGDHGHTHEQLDHPGKYIERDLPKYSNRNWTERAFTVGIGGPVGSGKTALMLALCRAFRDNYSIAAVTNDIFTREDTEFLVRNNALPAERIRAIETGGCPHAAIREDISANLNALEELHAKFNSQLLLVESGGDNLAANYSRELADYIIYVIDVAGGDKVPRKGGPGITQSDLLIINKTDLAEIVGADLGVMERDARKMRDTGPTIFAQVKNGVGIPEIVNLILTAWQASGVAVSGGVDSMALCYLLNKFSKEFNHKLTAFIIDHKFRPESTEESYKVANILSKLDIDTKIMPINWEISEGNNLSDSLTFPLISQQETFARIERYKLLARGCHERKISSLFLGHHLGDQLETVIMRLARGSGINGLTSMEYISQFPIIRNIESLGINIIRPFLRLTKNRLIETCEVENISWFEDSTNLSKDYKRNVVRLAINEFNQRYLNGRSEYEPLSTEGLSRFMDHMNYHKNCVKSKVKIIAKNSIKFDSDNGICSLYLPKNLPHDHWFREKYLGTRVIALIIRWIQCNEHSPRLDSVLRCYQHIMSSYTSHNLSNITIHGILLNPRKIIPFGNMNSQPWIFFRQPFKTSHDNVITQQINPGDVILWDKRFFIGLDKNIPLSHKSSIFKIRRFCESDINQFFKMNPTVESQKRFRYYLSKVPSIGRYTIPVLINQDKSTKCAISEKLISYPTLNINLYSKIHCWTIFRGQIIYT</sequence>
<evidence type="ECO:0000256" key="5">
    <source>
        <dbReference type="ARBA" id="ARBA00022741"/>
    </source>
</evidence>
<evidence type="ECO:0000256" key="10">
    <source>
        <dbReference type="ARBA" id="ARBA00048539"/>
    </source>
</evidence>
<keyword evidence="7" id="KW-0996">Nickel insertion</keyword>
<dbReference type="Gene3D" id="3.40.50.300">
    <property type="entry name" value="P-loop containing nucleotide triphosphate hydrolases"/>
    <property type="match status" value="1"/>
</dbReference>
<evidence type="ECO:0000256" key="1">
    <source>
        <dbReference type="ARBA" id="ARBA00005732"/>
    </source>
</evidence>
<evidence type="ECO:0000256" key="8">
    <source>
        <dbReference type="ARBA" id="ARBA00023134"/>
    </source>
</evidence>
<dbReference type="InterPro" id="IPR003495">
    <property type="entry name" value="CobW/HypB/UreG_nucleotide-bd"/>
</dbReference>
<dbReference type="InterPro" id="IPR004400">
    <property type="entry name" value="UreG"/>
</dbReference>
<dbReference type="Pfam" id="PF02492">
    <property type="entry name" value="cobW"/>
    <property type="match status" value="1"/>
</dbReference>
<dbReference type="EC" id="6.3.4.19" evidence="2"/>
<feature type="domain" description="tRNA(Ile)-lysidine/2-thiocytidine synthase N-terminal" evidence="12">
    <location>
        <begin position="260"/>
        <end position="456"/>
    </location>
</feature>